<dbReference type="GeneID" id="80537985"/>
<keyword evidence="2" id="KW-0808">Transferase</keyword>
<dbReference type="InterPro" id="IPR043502">
    <property type="entry name" value="DNA/RNA_pol_sf"/>
</dbReference>
<dbReference type="InterPro" id="IPR008686">
    <property type="entry name" value="RNA_pol_mitovir"/>
</dbReference>
<reference evidence="4 5" key="1">
    <citation type="journal article" date="2019" name="Front. Cell. Infect. Microbiol.">
        <title>Extreme Diversity of Mycoviruses Present in Isolates of Rhizoctonia solani AG2-2 LP From Zoysia japonica From Brazil.</title>
        <authorList>
            <person name="Picarelli M.A.S.C."/>
            <person name="Forgia M."/>
            <person name="Rivas E.B."/>
            <person name="Nerva L."/>
            <person name="Chiapello M."/>
            <person name="Turina M."/>
            <person name="Colariccio A."/>
        </authorList>
    </citation>
    <scope>NUCLEOTIDE SEQUENCE [LARGE SCALE GENOMIC DNA]</scope>
</reference>
<evidence type="ECO:0000256" key="1">
    <source>
        <dbReference type="ARBA" id="ARBA00022484"/>
    </source>
</evidence>
<protein>
    <submittedName>
        <fullName evidence="4">RNA-dependent RNA polymerase</fullName>
    </submittedName>
</protein>
<evidence type="ECO:0000256" key="2">
    <source>
        <dbReference type="ARBA" id="ARBA00022679"/>
    </source>
</evidence>
<sequence>MTHLNKFFINNYQTSTNVRIQNGKFTLINRNITHLNAAKLNANILDGINVPKLNINRNQKRLTNVNRILVLYIQTMTNLPDVIQVELATLIQRLEILYFRNPQNFIATCKTHSNWFKTQMFNEQRERGPLMIGDWDPNQNLPDLLVPIMALKGKILAPLQLTILYRMIISIFEMYRAVVVPQPPKLNTITDESTMKEGALVGLSINKAIEMLGIDISQLDQKLTNANQGAILHSSSSSGPNGPATWMSHIDAKAIMQDSEVRGSFFALSKILKRLELIFLMRSSLKLPQFFAIRDEQALHSRLHFIWEKGDKVRTIAIGDWFTQELLSPLHEVIADLNKSLDMDGTFNQDRIAEKVRLFTLDKDLDLFSYDLSSATDRLPVDLQVLIMDALFNREGLGAAWKDLMVKRNFTLPNGVKLRYAVGQPMGIKTSFPMLAFTHHVIVQMAAYKAGLDKFKEYVILGDDIMIANKAVSEQYLQLMKDFGLEISIHKSIVNTVDNRKQAIAEICKRLYLDGVEITSLPINLMANAIENQDMIYQLQNEMQKKGMIYEPSNFPSFIAGLITNQESFNRIALYNGLPTFIGGITQPIIIDHNPAFVASREKGFRGVTMLDLMQVWIFTILVEQLKRLGVLLNTTATTYDALMKAAEVSKASILNTRNGKSIHVTDFNRDMAQAWNIDTMLHPAKLVCDSEVERIAKVLMRLSVASGSDLMKELLASVIDGLKVSIVTQTLDESFAKAKMTKTLIDKTMQTLDRIKLDKENQLSYSMKLPQFNIVWTVKFKLGGTVVLSRSTSNIATTAQDSMNRLARFRNNSSLSK</sequence>
<dbReference type="RefSeq" id="YP_010799575.1">
    <property type="nucleotide sequence ID" value="NC_076673.1"/>
</dbReference>
<name>A0ABX5Y3X3_9VIRU</name>
<keyword evidence="1 4" id="KW-0696">RNA-directed RNA polymerase</keyword>
<dbReference type="PANTHER" id="PTHR34456:SF13">
    <property type="entry name" value="REVERSE TRANSCRIPTASE DOMAIN-CONTAINING PROTEIN"/>
    <property type="match status" value="1"/>
</dbReference>
<dbReference type="PANTHER" id="PTHR34456">
    <property type="entry name" value="MITOVIRUS RNA-DEPENDENT RNA POLYMERASE"/>
    <property type="match status" value="1"/>
</dbReference>
<dbReference type="Pfam" id="PF05919">
    <property type="entry name" value="Mitovir_RNA_pol"/>
    <property type="match status" value="1"/>
</dbReference>
<dbReference type="EMBL" id="MK372899">
    <property type="protein sequence ID" value="QDW65420.1"/>
    <property type="molecule type" value="Genomic_RNA"/>
</dbReference>
<evidence type="ECO:0000313" key="5">
    <source>
        <dbReference type="Proteomes" id="UP000829757"/>
    </source>
</evidence>
<dbReference type="SUPFAM" id="SSF56672">
    <property type="entry name" value="DNA/RNA polymerases"/>
    <property type="match status" value="1"/>
</dbReference>
<proteinExistence type="predicted"/>
<dbReference type="GO" id="GO:0003968">
    <property type="term" value="F:RNA-directed RNA polymerase activity"/>
    <property type="evidence" value="ECO:0007669"/>
    <property type="project" value="UniProtKB-KW"/>
</dbReference>
<keyword evidence="3" id="KW-0548">Nucleotidyltransferase</keyword>
<evidence type="ECO:0000256" key="3">
    <source>
        <dbReference type="ARBA" id="ARBA00022695"/>
    </source>
</evidence>
<keyword evidence="5" id="KW-1185">Reference proteome</keyword>
<accession>A0ABX5Y3X3</accession>
<dbReference type="Proteomes" id="UP000829757">
    <property type="component" value="Segment"/>
</dbReference>
<organism evidence="4 5">
    <name type="scientific">Rhizoctonia solani mitovirus 30</name>
    <dbReference type="NCBI Taxonomy" id="2599421"/>
    <lineage>
        <taxon>Viruses</taxon>
        <taxon>Riboviria</taxon>
        <taxon>Orthornavirae</taxon>
        <taxon>Lenarviricota</taxon>
        <taxon>Howeltoviricetes</taxon>
        <taxon>Cryppavirales</taxon>
        <taxon>Mitoviridae</taxon>
        <taxon>Triamitovirus</taxon>
        <taxon>Triamitovirus rhso30</taxon>
    </lineage>
</organism>
<evidence type="ECO:0000313" key="4">
    <source>
        <dbReference type="EMBL" id="QDW65420.1"/>
    </source>
</evidence>